<sequence>MHWEYTDFYMQEYLEQSVEGYEPWRETVQRILNEKTSRWAG</sequence>
<gene>
    <name evidence="1" type="ORF">OV287_17420</name>
</gene>
<reference evidence="1 2" key="1">
    <citation type="submission" date="2022-11" db="EMBL/GenBank/DDBJ databases">
        <title>Minimal conservation of predation-associated metabolite biosynthetic gene clusters underscores biosynthetic potential of Myxococcota including descriptions for ten novel species: Archangium lansinium sp. nov., Myxococcus landrumus sp. nov., Nannocystis bai.</title>
        <authorList>
            <person name="Ahearne A."/>
            <person name="Stevens C."/>
            <person name="Phillips K."/>
        </authorList>
    </citation>
    <scope>NUCLEOTIDE SEQUENCE [LARGE SCALE GENOMIC DNA]</scope>
    <source>
        <strain evidence="1 2">MIWBW</strain>
    </source>
</reference>
<keyword evidence="2" id="KW-1185">Reference proteome</keyword>
<dbReference type="EMBL" id="JAPNKA010000001">
    <property type="protein sequence ID" value="MCY1076260.1"/>
    <property type="molecule type" value="Genomic_DNA"/>
</dbReference>
<name>A0ABT4A3N4_9BACT</name>
<dbReference type="Proteomes" id="UP001207654">
    <property type="component" value="Unassembled WGS sequence"/>
</dbReference>
<proteinExistence type="predicted"/>
<dbReference type="RefSeq" id="WP_267535158.1">
    <property type="nucleotide sequence ID" value="NZ_JAPNKA010000001.1"/>
</dbReference>
<comment type="caution">
    <text evidence="1">The sequence shown here is derived from an EMBL/GenBank/DDBJ whole genome shotgun (WGS) entry which is preliminary data.</text>
</comment>
<evidence type="ECO:0000313" key="2">
    <source>
        <dbReference type="Proteomes" id="UP001207654"/>
    </source>
</evidence>
<evidence type="ECO:0000313" key="1">
    <source>
        <dbReference type="EMBL" id="MCY1076260.1"/>
    </source>
</evidence>
<accession>A0ABT4A3N4</accession>
<organism evidence="1 2">
    <name type="scientific">Archangium lansingense</name>
    <dbReference type="NCBI Taxonomy" id="2995310"/>
    <lineage>
        <taxon>Bacteria</taxon>
        <taxon>Pseudomonadati</taxon>
        <taxon>Myxococcota</taxon>
        <taxon>Myxococcia</taxon>
        <taxon>Myxococcales</taxon>
        <taxon>Cystobacterineae</taxon>
        <taxon>Archangiaceae</taxon>
        <taxon>Archangium</taxon>
    </lineage>
</organism>
<protein>
    <submittedName>
        <fullName evidence="1">Uncharacterized protein</fullName>
    </submittedName>
</protein>